<keyword evidence="2 3" id="KW-0687">Ribonucleoprotein</keyword>
<comment type="similarity">
    <text evidence="3">Belongs to the eukaryotic ribosomal protein eS1 family.</text>
</comment>
<keyword evidence="1 3" id="KW-0689">Ribosomal protein</keyword>
<proteinExistence type="inferred from homology"/>
<dbReference type="Pfam" id="PF01015">
    <property type="entry name" value="Ribosomal_S3Ae"/>
    <property type="match status" value="1"/>
</dbReference>
<protein>
    <recommendedName>
        <fullName evidence="3">Small ribosomal subunit protein eS1</fullName>
    </recommendedName>
</protein>
<reference evidence="4 5" key="1">
    <citation type="journal article" name="Nat. Commun.">
        <title>Undinarchaeota illuminate DPANN phylogeny and the impact of gene transfer on archaeal evolution.</title>
        <authorList>
            <person name="Dombrowski N."/>
            <person name="Williams T.A."/>
            <person name="Sun J."/>
            <person name="Woodcroft B.J."/>
            <person name="Lee J.H."/>
            <person name="Minh B.Q."/>
            <person name="Rinke C."/>
            <person name="Spang A."/>
        </authorList>
    </citation>
    <scope>NUCLEOTIDE SEQUENCE [LARGE SCALE GENOMIC DNA]</scope>
    <source>
        <strain evidence="4">MAG_bin1129</strain>
    </source>
</reference>
<evidence type="ECO:0000313" key="4">
    <source>
        <dbReference type="EMBL" id="HIK00845.1"/>
    </source>
</evidence>
<dbReference type="GO" id="GO:0006412">
    <property type="term" value="P:translation"/>
    <property type="evidence" value="ECO:0007669"/>
    <property type="project" value="UniProtKB-UniRule"/>
</dbReference>
<keyword evidence="5" id="KW-1185">Reference proteome</keyword>
<dbReference type="NCBIfam" id="NF003142">
    <property type="entry name" value="PRK04057.1"/>
    <property type="match status" value="1"/>
</dbReference>
<dbReference type="GO" id="GO:0005840">
    <property type="term" value="C:ribosome"/>
    <property type="evidence" value="ECO:0007669"/>
    <property type="project" value="UniProtKB-KW"/>
</dbReference>
<comment type="caution">
    <text evidence="4">The sequence shown here is derived from an EMBL/GenBank/DDBJ whole genome shotgun (WGS) entry which is preliminary data.</text>
</comment>
<dbReference type="Proteomes" id="UP000646946">
    <property type="component" value="Unassembled WGS sequence"/>
</dbReference>
<dbReference type="AlphaFoldDB" id="A0A832X6G6"/>
<dbReference type="GO" id="GO:1990904">
    <property type="term" value="C:ribonucleoprotein complex"/>
    <property type="evidence" value="ECO:0007669"/>
    <property type="project" value="UniProtKB-KW"/>
</dbReference>
<dbReference type="EMBL" id="DVAB01000039">
    <property type="protein sequence ID" value="HIK00845.1"/>
    <property type="molecule type" value="Genomic_DNA"/>
</dbReference>
<gene>
    <name evidence="3" type="primary">rps3ae</name>
    <name evidence="4" type="ORF">H1016_04880</name>
</gene>
<evidence type="ECO:0000256" key="1">
    <source>
        <dbReference type="ARBA" id="ARBA00022980"/>
    </source>
</evidence>
<evidence type="ECO:0000256" key="3">
    <source>
        <dbReference type="HAMAP-Rule" id="MF_00359"/>
    </source>
</evidence>
<accession>A0A832X6G6</accession>
<dbReference type="HAMAP" id="MF_00359">
    <property type="entry name" value="Ribosomal_eS1"/>
    <property type="match status" value="1"/>
</dbReference>
<dbReference type="SMART" id="SM01397">
    <property type="entry name" value="Ribosomal_S3Ae"/>
    <property type="match status" value="1"/>
</dbReference>
<dbReference type="InterPro" id="IPR001593">
    <property type="entry name" value="Ribosomal_eS1"/>
</dbReference>
<organism evidence="4 5">
    <name type="scientific">Candidatus Naiadarchaeum limnaeum</name>
    <dbReference type="NCBI Taxonomy" id="2756139"/>
    <lineage>
        <taxon>Archaea</taxon>
        <taxon>Candidatus Undinarchaeota</taxon>
        <taxon>Candidatus Undinarchaeia</taxon>
        <taxon>Candidatus Naiadarchaeales</taxon>
        <taxon>Candidatus Naiadarchaeaceae</taxon>
        <taxon>Candidatus Naiadarchaeum</taxon>
    </lineage>
</organism>
<name>A0A832X6G6_9ARCH</name>
<sequence>MVKAAVDKWKLKKWYEIIAPPLFKEQQIGETVANDHRQLIGRIIEVALSDLTNDPKLQRIKLRFRIHEVKGERALTNFLGHVITQDYEHSLVRRRTSKIYANQTIETKDGQKVVVKSFMITMVKLNLSRRNALRKKLVEVVDSFAKTETFDDFINSVLYGKLSTQVKKELHKIYPLRHAVVQKTEIPQIAVEVKS</sequence>
<dbReference type="GO" id="GO:0003735">
    <property type="term" value="F:structural constituent of ribosome"/>
    <property type="evidence" value="ECO:0007669"/>
    <property type="project" value="InterPro"/>
</dbReference>
<evidence type="ECO:0000313" key="5">
    <source>
        <dbReference type="Proteomes" id="UP000646946"/>
    </source>
</evidence>
<evidence type="ECO:0000256" key="2">
    <source>
        <dbReference type="ARBA" id="ARBA00023274"/>
    </source>
</evidence>
<dbReference type="InterPro" id="IPR030838">
    <property type="entry name" value="Ribosomal_eS1_arc"/>
</dbReference>